<feature type="binding site" evidence="3">
    <location>
        <position position="90"/>
    </location>
    <ligand>
        <name>Zn(2+)</name>
        <dbReference type="ChEBI" id="CHEBI:29105"/>
    </ligand>
</feature>
<dbReference type="InterPro" id="IPR011051">
    <property type="entry name" value="RmlC_Cupin_sf"/>
</dbReference>
<gene>
    <name evidence="6" type="ORF">MYB_01895</name>
</gene>
<dbReference type="HOGENOM" id="CLU_020529_0_0_14"/>
<dbReference type="Proteomes" id="UP000019229">
    <property type="component" value="Chromosome"/>
</dbReference>
<dbReference type="InterPro" id="IPR014710">
    <property type="entry name" value="RmlC-like_jellyroll"/>
</dbReference>
<name>W5UTD6_9BACT</name>
<keyword evidence="7" id="KW-1185">Reference proteome</keyword>
<reference evidence="6 7" key="1">
    <citation type="journal article" date="2014" name="Genome Announc.">
        <title>Complete Genome Sequence of Mycoplasma bovoculi Strain M165/69T (ATCC 29104).</title>
        <authorList>
            <person name="Calcutt M.J."/>
            <person name="Foecking M.F."/>
        </authorList>
    </citation>
    <scope>NUCLEOTIDE SEQUENCE [LARGE SCALE GENOMIC DNA]</scope>
    <source>
        <strain evidence="6">M165/69</strain>
    </source>
</reference>
<evidence type="ECO:0000256" key="3">
    <source>
        <dbReference type="PIRSR" id="PIRSR036894-1"/>
    </source>
</evidence>
<keyword evidence="1 3" id="KW-0479">Metal-binding</keyword>
<feature type="binding site" evidence="3">
    <location>
        <position position="106"/>
    </location>
    <ligand>
        <name>Zn(2+)</name>
        <dbReference type="ChEBI" id="CHEBI:29105"/>
    </ligand>
</feature>
<dbReference type="PATRIC" id="fig|743966.3.peg.383"/>
<dbReference type="CDD" id="cd07010">
    <property type="entry name" value="cupin_PMI_type_I_N_bac"/>
    <property type="match status" value="1"/>
</dbReference>
<dbReference type="PIRSF" id="PIRSF036894">
    <property type="entry name" value="PMI_Firm_short"/>
    <property type="match status" value="1"/>
</dbReference>
<proteinExistence type="predicted"/>
<organism evidence="6 7">
    <name type="scientific">Mesomycoplasma bovoculi M165/69</name>
    <dbReference type="NCBI Taxonomy" id="743966"/>
    <lineage>
        <taxon>Bacteria</taxon>
        <taxon>Bacillati</taxon>
        <taxon>Mycoplasmatota</taxon>
        <taxon>Mycoplasmoidales</taxon>
        <taxon>Metamycoplasmataceae</taxon>
        <taxon>Mesomycoplasma</taxon>
    </lineage>
</organism>
<accession>W5UTD6</accession>
<dbReference type="GO" id="GO:0004476">
    <property type="term" value="F:mannose-6-phosphate isomerase activity"/>
    <property type="evidence" value="ECO:0007669"/>
    <property type="project" value="InterPro"/>
</dbReference>
<dbReference type="Pfam" id="PF20511">
    <property type="entry name" value="PMI_typeI_cat"/>
    <property type="match status" value="1"/>
</dbReference>
<feature type="domain" description="Phosphomannose isomerase type I catalytic" evidence="5">
    <location>
        <begin position="34"/>
        <end position="101"/>
    </location>
</feature>
<dbReference type="PANTHER" id="PTHR42742:SF3">
    <property type="entry name" value="FRUCTOKINASE"/>
    <property type="match status" value="1"/>
</dbReference>
<dbReference type="GO" id="GO:0008270">
    <property type="term" value="F:zinc ion binding"/>
    <property type="evidence" value="ECO:0007669"/>
    <property type="project" value="InterPro"/>
</dbReference>
<evidence type="ECO:0000256" key="1">
    <source>
        <dbReference type="ARBA" id="ARBA00022723"/>
    </source>
</evidence>
<dbReference type="InterPro" id="IPR051804">
    <property type="entry name" value="Carb_Metab_Reg_Kinase/Isom"/>
</dbReference>
<dbReference type="RefSeq" id="WP_022935444.1">
    <property type="nucleotide sequence ID" value="NZ_CP007154.1"/>
</dbReference>
<dbReference type="InterPro" id="IPR014628">
    <property type="entry name" value="Man6P_isomerase_Firm_short"/>
</dbReference>
<dbReference type="KEGG" id="mbc:MYB_01895"/>
<evidence type="ECO:0000259" key="5">
    <source>
        <dbReference type="Pfam" id="PF20511"/>
    </source>
</evidence>
<dbReference type="EMBL" id="CP007154">
    <property type="protein sequence ID" value="AHH45386.1"/>
    <property type="molecule type" value="Genomic_DNA"/>
</dbReference>
<keyword evidence="2 3" id="KW-0862">Zinc</keyword>
<evidence type="ECO:0000313" key="7">
    <source>
        <dbReference type="Proteomes" id="UP000019229"/>
    </source>
</evidence>
<dbReference type="GO" id="GO:0005975">
    <property type="term" value="P:carbohydrate metabolic process"/>
    <property type="evidence" value="ECO:0007669"/>
    <property type="project" value="InterPro"/>
</dbReference>
<feature type="binding site" evidence="3">
    <location>
        <position position="159"/>
    </location>
    <ligand>
        <name>Zn(2+)</name>
        <dbReference type="ChEBI" id="CHEBI:29105"/>
    </ligand>
</feature>
<dbReference type="InterPro" id="IPR046457">
    <property type="entry name" value="PMI_typeI_cat"/>
</dbReference>
<protein>
    <submittedName>
        <fullName evidence="6">Mannose-6-phosphate isomerase</fullName>
    </submittedName>
</protein>
<dbReference type="STRING" id="743966.MYB_01895"/>
<sequence>MKSKFYFCRPYFEPKIWAGTNLANYFSLNFNAGEAWLISAVAGKESLVDGVILSQFYQENKEFFGNYESEIFPNLHKIIDAKEHLSIQVHPDDNYAKKYNSKGKDECWLVLNNPVHPFLIGLQEKYVTNFDLTNKIVGQLNKIWLQKEDFCYIPAGLIHAIPSSALVYELQQSSDITFRIYDYERKDSKGNLREVHTQESRDTIKFNLQPKVVQNQEQLVQNQYFNLSKISFENVWDLMPKSNVFWYEIVIIDGSGTIDGKPFKTYDAILVTGNLKQKIQFKGKATLTINEVI</sequence>
<evidence type="ECO:0000256" key="4">
    <source>
        <dbReference type="PIRSR" id="PIRSR036894-2"/>
    </source>
</evidence>
<keyword evidence="6" id="KW-0413">Isomerase</keyword>
<dbReference type="eggNOG" id="COG1482">
    <property type="taxonomic scope" value="Bacteria"/>
</dbReference>
<evidence type="ECO:0000256" key="2">
    <source>
        <dbReference type="ARBA" id="ARBA00022833"/>
    </source>
</evidence>
<dbReference type="SUPFAM" id="SSF51182">
    <property type="entry name" value="RmlC-like cupins"/>
    <property type="match status" value="1"/>
</dbReference>
<feature type="active site" evidence="4">
    <location>
        <position position="179"/>
    </location>
</feature>
<comment type="cofactor">
    <cofactor evidence="3">
        <name>Zn(2+)</name>
        <dbReference type="ChEBI" id="CHEBI:29105"/>
    </cofactor>
    <text evidence="3">Binds 1 zinc ion per subunit.</text>
</comment>
<dbReference type="OrthoDB" id="9808275at2"/>
<evidence type="ECO:0000313" key="6">
    <source>
        <dbReference type="EMBL" id="AHH45386.1"/>
    </source>
</evidence>
<dbReference type="Gene3D" id="2.60.120.10">
    <property type="entry name" value="Jelly Rolls"/>
    <property type="match status" value="1"/>
</dbReference>
<dbReference type="PANTHER" id="PTHR42742">
    <property type="entry name" value="TRANSCRIPTIONAL REPRESSOR MPRA"/>
    <property type="match status" value="1"/>
</dbReference>
<dbReference type="AlphaFoldDB" id="W5UTD6"/>